<feature type="domain" description="Flavin reductase like" evidence="3">
    <location>
        <begin position="34"/>
        <end position="180"/>
    </location>
</feature>
<reference evidence="4 5" key="1">
    <citation type="submission" date="2020-08" db="EMBL/GenBank/DDBJ databases">
        <title>Genomic Encyclopedia of Type Strains, Phase IV (KMG-IV): sequencing the most valuable type-strain genomes for metagenomic binning, comparative biology and taxonomic classification.</title>
        <authorList>
            <person name="Goeker M."/>
        </authorList>
    </citation>
    <scope>NUCLEOTIDE SEQUENCE [LARGE SCALE GENOMIC DNA]</scope>
    <source>
        <strain evidence="4 5">DSM 29853</strain>
    </source>
</reference>
<accession>A0A7W6J344</accession>
<dbReference type="RefSeq" id="WP_183365089.1">
    <property type="nucleotide sequence ID" value="NZ_JACIEZ010000002.1"/>
</dbReference>
<keyword evidence="2" id="KW-0560">Oxidoreductase</keyword>
<dbReference type="GO" id="GO:0042602">
    <property type="term" value="F:riboflavin reductase (NADPH) activity"/>
    <property type="evidence" value="ECO:0007669"/>
    <property type="project" value="TreeGrafter"/>
</dbReference>
<proteinExistence type="inferred from homology"/>
<evidence type="ECO:0000313" key="5">
    <source>
        <dbReference type="Proteomes" id="UP000528286"/>
    </source>
</evidence>
<dbReference type="SUPFAM" id="SSF50475">
    <property type="entry name" value="FMN-binding split barrel"/>
    <property type="match status" value="1"/>
</dbReference>
<dbReference type="InterPro" id="IPR012349">
    <property type="entry name" value="Split_barrel_FMN-bd"/>
</dbReference>
<evidence type="ECO:0000256" key="2">
    <source>
        <dbReference type="ARBA" id="ARBA00023002"/>
    </source>
</evidence>
<dbReference type="InterPro" id="IPR002563">
    <property type="entry name" value="Flavin_Rdtase-like_dom"/>
</dbReference>
<gene>
    <name evidence="4" type="ORF">GGR23_001036</name>
</gene>
<dbReference type="Proteomes" id="UP000528286">
    <property type="component" value="Unassembled WGS sequence"/>
</dbReference>
<evidence type="ECO:0000256" key="1">
    <source>
        <dbReference type="ARBA" id="ARBA00008898"/>
    </source>
</evidence>
<dbReference type="PANTHER" id="PTHR30466:SF11">
    <property type="entry name" value="FLAVIN-DEPENDENT MONOOXYGENASE, REDUCTASE SUBUNIT HSAB"/>
    <property type="match status" value="1"/>
</dbReference>
<dbReference type="Gene3D" id="2.30.110.10">
    <property type="entry name" value="Electron Transport, Fmn-binding Protein, Chain A"/>
    <property type="match status" value="1"/>
</dbReference>
<evidence type="ECO:0000259" key="3">
    <source>
        <dbReference type="SMART" id="SM00903"/>
    </source>
</evidence>
<organism evidence="4 5">
    <name type="scientific">Gellertiella hungarica</name>
    <dbReference type="NCBI Taxonomy" id="1572859"/>
    <lineage>
        <taxon>Bacteria</taxon>
        <taxon>Pseudomonadati</taxon>
        <taxon>Pseudomonadota</taxon>
        <taxon>Alphaproteobacteria</taxon>
        <taxon>Hyphomicrobiales</taxon>
        <taxon>Rhizobiaceae</taxon>
        <taxon>Gellertiella</taxon>
    </lineage>
</organism>
<name>A0A7W6J344_9HYPH</name>
<dbReference type="Pfam" id="PF01613">
    <property type="entry name" value="Flavin_Reduct"/>
    <property type="match status" value="1"/>
</dbReference>
<dbReference type="InterPro" id="IPR050268">
    <property type="entry name" value="NADH-dep_flavin_reductase"/>
</dbReference>
<dbReference type="PANTHER" id="PTHR30466">
    <property type="entry name" value="FLAVIN REDUCTASE"/>
    <property type="match status" value="1"/>
</dbReference>
<keyword evidence="5" id="KW-1185">Reference proteome</keyword>
<dbReference type="SMART" id="SM00903">
    <property type="entry name" value="Flavin_Reduct"/>
    <property type="match status" value="1"/>
</dbReference>
<sequence length="188" mass="19681">MFPIVSAFGAGIFPVGLDVPAPPSVEPAALKAALRHLVGSVSVVTSGEGAERTGATVTSAYGLSVDPAAMIVAINRDSSSYQTIRRFGHFCVNVLAEGQEDVANRFAGFGGIKGAERYQGRSWTVRASGAPVLEDALLSIDCVLEDEIRKFSHAIFVGRVVSVDVREGRALLYGNGAYGALERPAAAE</sequence>
<comment type="similarity">
    <text evidence="1">Belongs to the non-flavoprotein flavin reductase family.</text>
</comment>
<protein>
    <submittedName>
        <fullName evidence="4">Flavin reductase (DIM6/NTAB) family NADH-FMN oxidoreductase RutF</fullName>
    </submittedName>
</protein>
<dbReference type="AlphaFoldDB" id="A0A7W6J344"/>
<evidence type="ECO:0000313" key="4">
    <source>
        <dbReference type="EMBL" id="MBB4063859.1"/>
    </source>
</evidence>
<dbReference type="EMBL" id="JACIEZ010000002">
    <property type="protein sequence ID" value="MBB4063859.1"/>
    <property type="molecule type" value="Genomic_DNA"/>
</dbReference>
<dbReference type="GO" id="GO:0010181">
    <property type="term" value="F:FMN binding"/>
    <property type="evidence" value="ECO:0007669"/>
    <property type="project" value="InterPro"/>
</dbReference>
<comment type="caution">
    <text evidence="4">The sequence shown here is derived from an EMBL/GenBank/DDBJ whole genome shotgun (WGS) entry which is preliminary data.</text>
</comment>